<evidence type="ECO:0000313" key="1">
    <source>
        <dbReference type="EMBL" id="MFM9330876.1"/>
    </source>
</evidence>
<dbReference type="EC" id="2.4.-.-" evidence="1"/>
<sequence>MTAIRLNIMLFSHICSDTHITGAEKLLLFFATELRGSHDCTLVVPSEGLLAAEARARGISTIVISYPNFYEVYAPGPYFRQELEGFIRDNGDAVQSLLTLMLERRPDLAIVNTCVNLMPAWISRSLGIPVGWMMTEQIQSNRYTSYSTEIINAYSDWIIGISHASLQPFRGTPGEKKIRILYPSWNDHELERELWPVYRSVKREEIGWNDSHRVIGYVSSDIYPNKGLEHFIQMAIDLGAAYPDLRFMVAGKMTDVGYYAKCLEQIRLSGLLGRFYFQSFEMQVQQIYPAMDILVIPSLIEEGFGMTALEGLIFSKMVVTYNSGGLGEIMTLTGNGSYLVEKGSIRGLVDTVGSLLVKGAFIQSWGARNSIAVEKAFGIDSYRLRLGDWLQEAAGTLPALGPRPLPQEALLQKPALLLKGSAPAVYLLEYGCRYLFSEESVFRAKGFRFDEVLTLDDGYMGRIPMGGVLGTGQPLLGRRTARRGGRKAKAGSRRFRGRRRTLKTWKGKGQRLLARKKRSAPPKGKRVSPKAAGRKGRSAAVSRRSNGHGKRRKIKKSG</sequence>
<keyword evidence="1" id="KW-0808">Transferase</keyword>
<evidence type="ECO:0000313" key="2">
    <source>
        <dbReference type="Proteomes" id="UP001631969"/>
    </source>
</evidence>
<keyword evidence="1" id="KW-0328">Glycosyltransferase</keyword>
<proteinExistence type="predicted"/>
<reference evidence="1" key="1">
    <citation type="submission" date="2024-12" db="EMBL/GenBank/DDBJ databases">
        <authorList>
            <person name="Wu N."/>
        </authorList>
    </citation>
    <scope>NUCLEOTIDE SEQUENCE</scope>
    <source>
        <strain evidence="1">P15</strain>
    </source>
</reference>
<comment type="caution">
    <text evidence="1">The sequence shown here is derived from an EMBL/GenBank/DDBJ whole genome shotgun (WGS) entry which is preliminary data.</text>
</comment>
<organism evidence="1 2">
    <name type="scientific">Paenibacillus mesotrionivorans</name>
    <dbReference type="NCBI Taxonomy" id="3160968"/>
    <lineage>
        <taxon>Bacteria</taxon>
        <taxon>Bacillati</taxon>
        <taxon>Bacillota</taxon>
        <taxon>Bacilli</taxon>
        <taxon>Bacillales</taxon>
        <taxon>Paenibacillaceae</taxon>
        <taxon>Paenibacillus</taxon>
    </lineage>
</organism>
<protein>
    <submittedName>
        <fullName evidence="1">Glycosyltransferase family 4 protein</fullName>
        <ecNumber evidence="1">2.4.-.-</ecNumber>
    </submittedName>
</protein>
<name>A0ACC7P1G9_9BACL</name>
<keyword evidence="2" id="KW-1185">Reference proteome</keyword>
<gene>
    <name evidence="1" type="ORF">ACI1P1_21530</name>
</gene>
<dbReference type="Proteomes" id="UP001631969">
    <property type="component" value="Unassembled WGS sequence"/>
</dbReference>
<accession>A0ACC7P1G9</accession>
<dbReference type="EMBL" id="JBJURJ010000015">
    <property type="protein sequence ID" value="MFM9330876.1"/>
    <property type="molecule type" value="Genomic_DNA"/>
</dbReference>